<feature type="non-terminal residue" evidence="1">
    <location>
        <position position="51"/>
    </location>
</feature>
<dbReference type="EMBL" id="HACG01030209">
    <property type="protein sequence ID" value="CEK77074.1"/>
    <property type="molecule type" value="Transcribed_RNA"/>
</dbReference>
<reference evidence="1" key="1">
    <citation type="submission" date="2014-12" db="EMBL/GenBank/DDBJ databases">
        <title>Insight into the proteome of Arion vulgaris.</title>
        <authorList>
            <person name="Aradska J."/>
            <person name="Bulat T."/>
            <person name="Smidak R."/>
            <person name="Sarate P."/>
            <person name="Gangsoo J."/>
            <person name="Sialana F."/>
            <person name="Bilban M."/>
            <person name="Lubec G."/>
        </authorList>
    </citation>
    <scope>NUCLEOTIDE SEQUENCE</scope>
    <source>
        <tissue evidence="1">Skin</tissue>
    </source>
</reference>
<accession>A0A0B7A7X7</accession>
<sequence length="51" mass="5988">MSMFPVYYTILKSPNVSSFCNHHKEAGIEEGGKRLKKERPMETLKQTFLRE</sequence>
<proteinExistence type="predicted"/>
<name>A0A0B7A7X7_9EUPU</name>
<protein>
    <submittedName>
        <fullName evidence="1">Uncharacterized protein</fullName>
    </submittedName>
</protein>
<gene>
    <name evidence="1" type="primary">ORF102898</name>
</gene>
<evidence type="ECO:0000313" key="1">
    <source>
        <dbReference type="EMBL" id="CEK77074.1"/>
    </source>
</evidence>
<organism evidence="1">
    <name type="scientific">Arion vulgaris</name>
    <dbReference type="NCBI Taxonomy" id="1028688"/>
    <lineage>
        <taxon>Eukaryota</taxon>
        <taxon>Metazoa</taxon>
        <taxon>Spiralia</taxon>
        <taxon>Lophotrochozoa</taxon>
        <taxon>Mollusca</taxon>
        <taxon>Gastropoda</taxon>
        <taxon>Heterobranchia</taxon>
        <taxon>Euthyneura</taxon>
        <taxon>Panpulmonata</taxon>
        <taxon>Eupulmonata</taxon>
        <taxon>Stylommatophora</taxon>
        <taxon>Helicina</taxon>
        <taxon>Arionoidea</taxon>
        <taxon>Arionidae</taxon>
        <taxon>Arion</taxon>
    </lineage>
</organism>
<dbReference type="AlphaFoldDB" id="A0A0B7A7X7"/>